<name>A0A0D0PIQ0_9RHOB</name>
<dbReference type="Pfam" id="PF01370">
    <property type="entry name" value="Epimerase"/>
    <property type="match status" value="1"/>
</dbReference>
<dbReference type="InterPro" id="IPR050177">
    <property type="entry name" value="Lipid_A_modif_metabolic_enz"/>
</dbReference>
<dbReference type="Gene3D" id="3.40.50.720">
    <property type="entry name" value="NAD(P)-binding Rossmann-like Domain"/>
    <property type="match status" value="1"/>
</dbReference>
<dbReference type="PANTHER" id="PTHR43245:SF13">
    <property type="entry name" value="UDP-D-APIOSE_UDP-D-XYLOSE SYNTHASE 2"/>
    <property type="match status" value="1"/>
</dbReference>
<evidence type="ECO:0000313" key="3">
    <source>
        <dbReference type="Proteomes" id="UP000035100"/>
    </source>
</evidence>
<sequence>MPDRALVIGASGQVGRAVCDRLAGDGWAVTAVQRRLVDLGKTIRTCACDRDSSQFDDILAEGFDVVVDMRAFGEGHAVQLIRHANDIGSVILLSSAAVYRGENGRTIEDGLTTDEWPRYPTLISEDDPVVAPDDTTYAGQKRAVEEALLQSVLPTTVLRAAAIHGPHSSQPREWFYIKRLLDGRRRFVLGYDGKAGLHPVAADNLAEMARLAARRPGDRILNAGDPGAPVERDTGAAIAAAMGMAVDIRVTSGTPPIASPYSLPSACLLSLDAAVDSLGYAPVASHREAIAGTCRWILAEHAAGRFKGRLSSRFGPPGLGVQVFGGFGHDPFDYQAEDRLWEELEGPDGPVIDKRRA</sequence>
<dbReference type="AlphaFoldDB" id="A0A0D0PIQ0"/>
<evidence type="ECO:0000313" key="2">
    <source>
        <dbReference type="EMBL" id="KIQ71226.1"/>
    </source>
</evidence>
<dbReference type="InterPro" id="IPR036291">
    <property type="entry name" value="NAD(P)-bd_dom_sf"/>
</dbReference>
<dbReference type="SUPFAM" id="SSF51735">
    <property type="entry name" value="NAD(P)-binding Rossmann-fold domains"/>
    <property type="match status" value="1"/>
</dbReference>
<gene>
    <name evidence="2" type="ORF">Wenmar_00605</name>
</gene>
<feature type="domain" description="NAD-dependent epimerase/dehydratase" evidence="1">
    <location>
        <begin position="5"/>
        <end position="224"/>
    </location>
</feature>
<protein>
    <submittedName>
        <fullName evidence="2">Nucleoside-diphosphate-sugar epimerase</fullName>
    </submittedName>
</protein>
<dbReference type="Proteomes" id="UP000035100">
    <property type="component" value="Unassembled WGS sequence"/>
</dbReference>
<dbReference type="STRING" id="1123501.Wenmar_00605"/>
<reference evidence="2 3" key="1">
    <citation type="submission" date="2013-01" db="EMBL/GenBank/DDBJ databases">
        <authorList>
            <person name="Fiebig A."/>
            <person name="Goeker M."/>
            <person name="Klenk H.-P.P."/>
        </authorList>
    </citation>
    <scope>NUCLEOTIDE SEQUENCE [LARGE SCALE GENOMIC DNA]</scope>
    <source>
        <strain evidence="2 3">DSM 24838</strain>
    </source>
</reference>
<accession>A0A0D0PIQ0</accession>
<dbReference type="EMBL" id="AONG01000003">
    <property type="protein sequence ID" value="KIQ71226.1"/>
    <property type="molecule type" value="Genomic_DNA"/>
</dbReference>
<organism evidence="2 3">
    <name type="scientific">Wenxinia marina DSM 24838</name>
    <dbReference type="NCBI Taxonomy" id="1123501"/>
    <lineage>
        <taxon>Bacteria</taxon>
        <taxon>Pseudomonadati</taxon>
        <taxon>Pseudomonadota</taxon>
        <taxon>Alphaproteobacteria</taxon>
        <taxon>Rhodobacterales</taxon>
        <taxon>Roseobacteraceae</taxon>
        <taxon>Wenxinia</taxon>
    </lineage>
</organism>
<evidence type="ECO:0000259" key="1">
    <source>
        <dbReference type="Pfam" id="PF01370"/>
    </source>
</evidence>
<dbReference type="InterPro" id="IPR001509">
    <property type="entry name" value="Epimerase_deHydtase"/>
</dbReference>
<dbReference type="PANTHER" id="PTHR43245">
    <property type="entry name" value="BIFUNCTIONAL POLYMYXIN RESISTANCE PROTEIN ARNA"/>
    <property type="match status" value="1"/>
</dbReference>
<proteinExistence type="predicted"/>
<comment type="caution">
    <text evidence="2">The sequence shown here is derived from an EMBL/GenBank/DDBJ whole genome shotgun (WGS) entry which is preliminary data.</text>
</comment>
<dbReference type="eggNOG" id="COG0451">
    <property type="taxonomic scope" value="Bacteria"/>
</dbReference>
<keyword evidence="3" id="KW-1185">Reference proteome</keyword>